<protein>
    <recommendedName>
        <fullName evidence="2">Fungal-type protein kinase domain-containing protein</fullName>
    </recommendedName>
</protein>
<dbReference type="EMBL" id="WIUZ02000009">
    <property type="protein sequence ID" value="KAF9784112.1"/>
    <property type="molecule type" value="Genomic_DNA"/>
</dbReference>
<feature type="region of interest" description="Disordered" evidence="1">
    <location>
        <begin position="637"/>
        <end position="698"/>
    </location>
</feature>
<dbReference type="AlphaFoldDB" id="A0A9P6HCC9"/>
<evidence type="ECO:0000256" key="1">
    <source>
        <dbReference type="SAM" id="MobiDB-lite"/>
    </source>
</evidence>
<dbReference type="Proteomes" id="UP000736335">
    <property type="component" value="Unassembled WGS sequence"/>
</dbReference>
<dbReference type="OrthoDB" id="5592585at2759"/>
<gene>
    <name evidence="3" type="ORF">BJ322DRAFT_895782</name>
</gene>
<dbReference type="SUPFAM" id="SSF56112">
    <property type="entry name" value="Protein kinase-like (PK-like)"/>
    <property type="match status" value="1"/>
</dbReference>
<sequence length="698" mass="78313">MEQYYLGPMDPTEFLSSFMPINSQDFGKPPDGIDFSEVYKQPNEQSMYGPFATITNSLCTNYVAKFTRDRADHETSVRLKPDITLFPKNNVPDLPEDPDTTLLSKDDGPELPAGSSAEASFIRMELFVELKHDTQSDPFCDLPDGGMQERCSINGNETRDQCLLYATNQLAYQHRLFAFSLVICGKKARFIRWDREGVVVSAGIDCSQRPDLVIDFLRRFNQLTPEQRGLDPTAVPATPEQIKMFEAAATEISVESLKSSIGDRNIYPRHQIGVHNPDNTVSYYIVGKALDYNLGIVGRCTRGHVALDLSTKEWVFLKDMWRPDVPGIEPEHVWYEKLFKAKVPYLVKFKHASDVVPTTPIDHYYGTVALTPTETTSVQGAQRGLTHRLACLFVSLDTKVRGRVHYRLVQAELCRPLSDFSNSKHLVLVMSHSLKACSAAFSDADLFHRDASPGNVMIGLDDEGRLNDWDLCRGVDICENLEGPRTGTWQFMSTKLLTNPGSRHAITDDLESHFFVLMWTALHWVRHDQPGRIPMEYIFDQQCPLLDGSEITMGGAGKLHMYRNKNIICDVKFACKPFNELFWDLWVLFRNLDKSQSAEQNGQLEPLVSPQEVIDLFEAALEKPGWIEDKVADQLVTGGKNGSGMPHSGVDSGAKRVNPNQGKKRGISKSLGADHDGADREQGSVKRQKGAQHPNLEA</sequence>
<reference evidence="3" key="1">
    <citation type="journal article" date="2020" name="Nat. Commun.">
        <title>Large-scale genome sequencing of mycorrhizal fungi provides insights into the early evolution of symbiotic traits.</title>
        <authorList>
            <person name="Miyauchi S."/>
            <person name="Kiss E."/>
            <person name="Kuo A."/>
            <person name="Drula E."/>
            <person name="Kohler A."/>
            <person name="Sanchez-Garcia M."/>
            <person name="Morin E."/>
            <person name="Andreopoulos B."/>
            <person name="Barry K.W."/>
            <person name="Bonito G."/>
            <person name="Buee M."/>
            <person name="Carver A."/>
            <person name="Chen C."/>
            <person name="Cichocki N."/>
            <person name="Clum A."/>
            <person name="Culley D."/>
            <person name="Crous P.W."/>
            <person name="Fauchery L."/>
            <person name="Girlanda M."/>
            <person name="Hayes R.D."/>
            <person name="Keri Z."/>
            <person name="LaButti K."/>
            <person name="Lipzen A."/>
            <person name="Lombard V."/>
            <person name="Magnuson J."/>
            <person name="Maillard F."/>
            <person name="Murat C."/>
            <person name="Nolan M."/>
            <person name="Ohm R.A."/>
            <person name="Pangilinan J."/>
            <person name="Pereira M.F."/>
            <person name="Perotto S."/>
            <person name="Peter M."/>
            <person name="Pfister S."/>
            <person name="Riley R."/>
            <person name="Sitrit Y."/>
            <person name="Stielow J.B."/>
            <person name="Szollosi G."/>
            <person name="Zifcakova L."/>
            <person name="Stursova M."/>
            <person name="Spatafora J.W."/>
            <person name="Tedersoo L."/>
            <person name="Vaario L.M."/>
            <person name="Yamada A."/>
            <person name="Yan M."/>
            <person name="Wang P."/>
            <person name="Xu J."/>
            <person name="Bruns T."/>
            <person name="Baldrian P."/>
            <person name="Vilgalys R."/>
            <person name="Dunand C."/>
            <person name="Henrissat B."/>
            <person name="Grigoriev I.V."/>
            <person name="Hibbett D."/>
            <person name="Nagy L.G."/>
            <person name="Martin F.M."/>
        </authorList>
    </citation>
    <scope>NUCLEOTIDE SEQUENCE</scope>
    <source>
        <strain evidence="3">UH-Tt-Lm1</strain>
    </source>
</reference>
<comment type="caution">
    <text evidence="3">The sequence shown here is derived from an EMBL/GenBank/DDBJ whole genome shotgun (WGS) entry which is preliminary data.</text>
</comment>
<dbReference type="PANTHER" id="PTHR38248">
    <property type="entry name" value="FUNK1 6"/>
    <property type="match status" value="1"/>
</dbReference>
<feature type="region of interest" description="Disordered" evidence="1">
    <location>
        <begin position="88"/>
        <end position="114"/>
    </location>
</feature>
<evidence type="ECO:0000313" key="3">
    <source>
        <dbReference type="EMBL" id="KAF9784112.1"/>
    </source>
</evidence>
<dbReference type="InterPro" id="IPR011009">
    <property type="entry name" value="Kinase-like_dom_sf"/>
</dbReference>
<dbReference type="Pfam" id="PF17667">
    <property type="entry name" value="Pkinase_fungal"/>
    <property type="match status" value="1"/>
</dbReference>
<feature type="compositionally biased region" description="Basic and acidic residues" evidence="1">
    <location>
        <begin position="672"/>
        <end position="684"/>
    </location>
</feature>
<feature type="domain" description="Fungal-type protein kinase" evidence="2">
    <location>
        <begin position="157"/>
        <end position="520"/>
    </location>
</feature>
<name>A0A9P6HCC9_9AGAM</name>
<reference evidence="3" key="2">
    <citation type="submission" date="2020-11" db="EMBL/GenBank/DDBJ databases">
        <authorList>
            <consortium name="DOE Joint Genome Institute"/>
            <person name="Kuo A."/>
            <person name="Miyauchi S."/>
            <person name="Kiss E."/>
            <person name="Drula E."/>
            <person name="Kohler A."/>
            <person name="Sanchez-Garcia M."/>
            <person name="Andreopoulos B."/>
            <person name="Barry K.W."/>
            <person name="Bonito G."/>
            <person name="Buee M."/>
            <person name="Carver A."/>
            <person name="Chen C."/>
            <person name="Cichocki N."/>
            <person name="Clum A."/>
            <person name="Culley D."/>
            <person name="Crous P.W."/>
            <person name="Fauchery L."/>
            <person name="Girlanda M."/>
            <person name="Hayes R."/>
            <person name="Keri Z."/>
            <person name="Labutti K."/>
            <person name="Lipzen A."/>
            <person name="Lombard V."/>
            <person name="Magnuson J."/>
            <person name="Maillard F."/>
            <person name="Morin E."/>
            <person name="Murat C."/>
            <person name="Nolan M."/>
            <person name="Ohm R."/>
            <person name="Pangilinan J."/>
            <person name="Pereira M."/>
            <person name="Perotto S."/>
            <person name="Peter M."/>
            <person name="Riley R."/>
            <person name="Sitrit Y."/>
            <person name="Stielow B."/>
            <person name="Szollosi G."/>
            <person name="Zifcakova L."/>
            <person name="Stursova M."/>
            <person name="Spatafora J.W."/>
            <person name="Tedersoo L."/>
            <person name="Vaario L.-M."/>
            <person name="Yamada A."/>
            <person name="Yan M."/>
            <person name="Wang P."/>
            <person name="Xu J."/>
            <person name="Bruns T."/>
            <person name="Baldrian P."/>
            <person name="Vilgalys R."/>
            <person name="Henrissat B."/>
            <person name="Grigoriev I.V."/>
            <person name="Hibbett D."/>
            <person name="Nagy L.G."/>
            <person name="Martin F.M."/>
        </authorList>
    </citation>
    <scope>NUCLEOTIDE SEQUENCE</scope>
    <source>
        <strain evidence="3">UH-Tt-Lm1</strain>
    </source>
</reference>
<proteinExistence type="predicted"/>
<keyword evidence="4" id="KW-1185">Reference proteome</keyword>
<dbReference type="PANTHER" id="PTHR38248:SF2">
    <property type="entry name" value="FUNK1 11"/>
    <property type="match status" value="1"/>
</dbReference>
<evidence type="ECO:0000259" key="2">
    <source>
        <dbReference type="Pfam" id="PF17667"/>
    </source>
</evidence>
<dbReference type="InterPro" id="IPR040976">
    <property type="entry name" value="Pkinase_fungal"/>
</dbReference>
<organism evidence="3 4">
    <name type="scientific">Thelephora terrestris</name>
    <dbReference type="NCBI Taxonomy" id="56493"/>
    <lineage>
        <taxon>Eukaryota</taxon>
        <taxon>Fungi</taxon>
        <taxon>Dikarya</taxon>
        <taxon>Basidiomycota</taxon>
        <taxon>Agaricomycotina</taxon>
        <taxon>Agaricomycetes</taxon>
        <taxon>Thelephorales</taxon>
        <taxon>Thelephoraceae</taxon>
        <taxon>Thelephora</taxon>
    </lineage>
</organism>
<accession>A0A9P6HCC9</accession>
<evidence type="ECO:0000313" key="4">
    <source>
        <dbReference type="Proteomes" id="UP000736335"/>
    </source>
</evidence>